<proteinExistence type="predicted"/>
<dbReference type="EMBL" id="JAQQWI010000015">
    <property type="protein sequence ID" value="KAK8012829.1"/>
    <property type="molecule type" value="Genomic_DNA"/>
</dbReference>
<sequence>MAGETVFIPMLPLDRGHIIVESVVIALTTAVLGLRILARMQALGLGADDYLVIAGCAVSV</sequence>
<keyword evidence="1" id="KW-0812">Transmembrane</keyword>
<keyword evidence="1" id="KW-0472">Membrane</keyword>
<protein>
    <submittedName>
        <fullName evidence="2">Uncharacterized protein</fullName>
    </submittedName>
</protein>
<evidence type="ECO:0000313" key="3">
    <source>
        <dbReference type="Proteomes" id="UP001396898"/>
    </source>
</evidence>
<evidence type="ECO:0000256" key="1">
    <source>
        <dbReference type="SAM" id="Phobius"/>
    </source>
</evidence>
<keyword evidence="1" id="KW-1133">Transmembrane helix</keyword>
<dbReference type="Proteomes" id="UP001396898">
    <property type="component" value="Unassembled WGS sequence"/>
</dbReference>
<comment type="caution">
    <text evidence="2">The sequence shown here is derived from an EMBL/GenBank/DDBJ whole genome shotgun (WGS) entry which is preliminary data.</text>
</comment>
<reference evidence="2 3" key="1">
    <citation type="submission" date="2023-01" db="EMBL/GenBank/DDBJ databases">
        <title>Analysis of 21 Apiospora genomes using comparative genomics revels a genus with tremendous synthesis potential of carbohydrate active enzymes and secondary metabolites.</title>
        <authorList>
            <person name="Sorensen T."/>
        </authorList>
    </citation>
    <scope>NUCLEOTIDE SEQUENCE [LARGE SCALE GENOMIC DNA]</scope>
    <source>
        <strain evidence="2 3">CBS 20057</strain>
    </source>
</reference>
<keyword evidence="3" id="KW-1185">Reference proteome</keyword>
<feature type="transmembrane region" description="Helical" evidence="1">
    <location>
        <begin position="18"/>
        <end position="38"/>
    </location>
</feature>
<accession>A0ABR1RJU7</accession>
<name>A0ABR1RJU7_9PEZI</name>
<organism evidence="2 3">
    <name type="scientific">Apiospora marii</name>
    <dbReference type="NCBI Taxonomy" id="335849"/>
    <lineage>
        <taxon>Eukaryota</taxon>
        <taxon>Fungi</taxon>
        <taxon>Dikarya</taxon>
        <taxon>Ascomycota</taxon>
        <taxon>Pezizomycotina</taxon>
        <taxon>Sordariomycetes</taxon>
        <taxon>Xylariomycetidae</taxon>
        <taxon>Amphisphaeriales</taxon>
        <taxon>Apiosporaceae</taxon>
        <taxon>Apiospora</taxon>
    </lineage>
</organism>
<evidence type="ECO:0000313" key="2">
    <source>
        <dbReference type="EMBL" id="KAK8012829.1"/>
    </source>
</evidence>
<gene>
    <name evidence="2" type="ORF">PG991_010204</name>
</gene>